<feature type="domain" description="Rod shape-determining protein MreC beta-barrel core" evidence="8">
    <location>
        <begin position="125"/>
        <end position="272"/>
    </location>
</feature>
<dbReference type="AlphaFoldDB" id="A0A1W1VGW9"/>
<feature type="coiled-coil region" evidence="5">
    <location>
        <begin position="70"/>
        <end position="107"/>
    </location>
</feature>
<feature type="transmembrane region" description="Helical" evidence="7">
    <location>
        <begin position="7"/>
        <end position="27"/>
    </location>
</feature>
<keyword evidence="10" id="KW-1185">Reference proteome</keyword>
<feature type="region of interest" description="Disordered" evidence="6">
    <location>
        <begin position="281"/>
        <end position="309"/>
    </location>
</feature>
<evidence type="ECO:0000256" key="1">
    <source>
        <dbReference type="ARBA" id="ARBA00009369"/>
    </source>
</evidence>
<evidence type="ECO:0000256" key="7">
    <source>
        <dbReference type="SAM" id="Phobius"/>
    </source>
</evidence>
<evidence type="ECO:0000256" key="5">
    <source>
        <dbReference type="SAM" id="Coils"/>
    </source>
</evidence>
<dbReference type="InterPro" id="IPR007221">
    <property type="entry name" value="MreC"/>
</dbReference>
<dbReference type="NCBIfam" id="TIGR00219">
    <property type="entry name" value="mreC"/>
    <property type="match status" value="1"/>
</dbReference>
<protein>
    <recommendedName>
        <fullName evidence="2">Cell shape-determining protein MreC</fullName>
    </recommendedName>
    <alternativeName>
        <fullName evidence="4">Cell shape protein MreC</fullName>
    </alternativeName>
</protein>
<dbReference type="Proteomes" id="UP000192569">
    <property type="component" value="Chromosome I"/>
</dbReference>
<organism evidence="9 10">
    <name type="scientific">Thermanaeromonas toyohensis ToBE</name>
    <dbReference type="NCBI Taxonomy" id="698762"/>
    <lineage>
        <taxon>Bacteria</taxon>
        <taxon>Bacillati</taxon>
        <taxon>Bacillota</taxon>
        <taxon>Clostridia</taxon>
        <taxon>Neomoorellales</taxon>
        <taxon>Neomoorellaceae</taxon>
        <taxon>Thermanaeromonas</taxon>
    </lineage>
</organism>
<dbReference type="Pfam" id="PF04085">
    <property type="entry name" value="MreC"/>
    <property type="match status" value="1"/>
</dbReference>
<dbReference type="Gene3D" id="2.40.10.340">
    <property type="entry name" value="Rod shape-determining protein MreC, domain 1"/>
    <property type="match status" value="1"/>
</dbReference>
<dbReference type="PANTHER" id="PTHR34138">
    <property type="entry name" value="CELL SHAPE-DETERMINING PROTEIN MREC"/>
    <property type="match status" value="1"/>
</dbReference>
<evidence type="ECO:0000313" key="10">
    <source>
        <dbReference type="Proteomes" id="UP000192569"/>
    </source>
</evidence>
<dbReference type="GO" id="GO:0008360">
    <property type="term" value="P:regulation of cell shape"/>
    <property type="evidence" value="ECO:0007669"/>
    <property type="project" value="UniProtKB-KW"/>
</dbReference>
<dbReference type="InterPro" id="IPR042175">
    <property type="entry name" value="Cell/Rod_MreC_2"/>
</dbReference>
<sequence>MRGLGGRLFSLLGFMIMGGFFIFLLRWSGPVDAPWSLTSGVLKETMAPLTGALTWAMGKVQGSLDALSSWGRNQAENEQLKRQVAELQAKIIQMEEYRQENLRLKQLLAYKEATASKWQLKVAPVVARSPSNWFSTLTIGLGATDGVRKDQVVLTPAGVVGRIIQVFPKTSEVLLLLDREGAVGAMVQSSRLLGVVEASPDYRGYLQMIHLAHDAPIQENDIVLTSGLGGIFPKGLPIGRVVKVMLEPDGLMKRAIIEPAVDFNRLEEVLVITQILKGAGDADDSLDPYGGSQPYPGSHRPTSLPSSRR</sequence>
<comment type="similarity">
    <text evidence="1">Belongs to the MreC family.</text>
</comment>
<evidence type="ECO:0000256" key="2">
    <source>
        <dbReference type="ARBA" id="ARBA00013855"/>
    </source>
</evidence>
<dbReference type="PANTHER" id="PTHR34138:SF1">
    <property type="entry name" value="CELL SHAPE-DETERMINING PROTEIN MREC"/>
    <property type="match status" value="1"/>
</dbReference>
<dbReference type="InterPro" id="IPR055342">
    <property type="entry name" value="MreC_beta-barrel_core"/>
</dbReference>
<evidence type="ECO:0000256" key="3">
    <source>
        <dbReference type="ARBA" id="ARBA00022960"/>
    </source>
</evidence>
<keyword evidence="7" id="KW-0472">Membrane</keyword>
<evidence type="ECO:0000256" key="4">
    <source>
        <dbReference type="ARBA" id="ARBA00032089"/>
    </source>
</evidence>
<feature type="compositionally biased region" description="Polar residues" evidence="6">
    <location>
        <begin position="300"/>
        <end position="309"/>
    </location>
</feature>
<keyword evidence="7" id="KW-0812">Transmembrane</keyword>
<evidence type="ECO:0000313" key="9">
    <source>
        <dbReference type="EMBL" id="SMB92635.1"/>
    </source>
</evidence>
<dbReference type="InterPro" id="IPR042177">
    <property type="entry name" value="Cell/Rod_1"/>
</dbReference>
<gene>
    <name evidence="9" type="ORF">SAMN00808754_0679</name>
</gene>
<name>A0A1W1VGW9_9FIRM</name>
<proteinExistence type="inferred from homology"/>
<accession>A0A1W1VGW9</accession>
<keyword evidence="3" id="KW-0133">Cell shape</keyword>
<evidence type="ECO:0000256" key="6">
    <source>
        <dbReference type="SAM" id="MobiDB-lite"/>
    </source>
</evidence>
<evidence type="ECO:0000259" key="8">
    <source>
        <dbReference type="Pfam" id="PF04085"/>
    </source>
</evidence>
<keyword evidence="7" id="KW-1133">Transmembrane helix</keyword>
<dbReference type="Gene3D" id="2.40.10.350">
    <property type="entry name" value="Rod shape-determining protein MreC, domain 2"/>
    <property type="match status" value="1"/>
</dbReference>
<reference evidence="9 10" key="1">
    <citation type="submission" date="2017-04" db="EMBL/GenBank/DDBJ databases">
        <authorList>
            <person name="Afonso C.L."/>
            <person name="Miller P.J."/>
            <person name="Scott M.A."/>
            <person name="Spackman E."/>
            <person name="Goraichik I."/>
            <person name="Dimitrov K.M."/>
            <person name="Suarez D.L."/>
            <person name="Swayne D.E."/>
        </authorList>
    </citation>
    <scope>NUCLEOTIDE SEQUENCE [LARGE SCALE GENOMIC DNA]</scope>
    <source>
        <strain evidence="9 10">ToBE</strain>
    </source>
</reference>
<keyword evidence="5" id="KW-0175">Coiled coil</keyword>
<dbReference type="STRING" id="698762.SAMN00808754_0679"/>
<dbReference type="EMBL" id="LT838272">
    <property type="protein sequence ID" value="SMB92635.1"/>
    <property type="molecule type" value="Genomic_DNA"/>
</dbReference>
<dbReference type="GO" id="GO:0005886">
    <property type="term" value="C:plasma membrane"/>
    <property type="evidence" value="ECO:0007669"/>
    <property type="project" value="TreeGrafter"/>
</dbReference>